<evidence type="ECO:0000313" key="5">
    <source>
        <dbReference type="Proteomes" id="UP001367676"/>
    </source>
</evidence>
<reference evidence="4 5" key="1">
    <citation type="submission" date="2024-03" db="EMBL/GenBank/DDBJ databases">
        <title>Adaptation during the transition from Ophiocordyceps entomopathogen to insect associate is accompanied by gene loss and intensified selection.</title>
        <authorList>
            <person name="Ward C.M."/>
            <person name="Onetto C.A."/>
            <person name="Borneman A.R."/>
        </authorList>
    </citation>
    <scope>NUCLEOTIDE SEQUENCE [LARGE SCALE GENOMIC DNA]</scope>
    <source>
        <strain evidence="4">AWRI1</strain>
        <tissue evidence="4">Single Adult Female</tissue>
    </source>
</reference>
<sequence>MFLSSSSSPQLIIAFWILWTLGILGFNQSDQHWNRNFQVRGYTNDSSSVRHTTPELRKSDSQPLISNLAFGQDNFKNESQGKPLPLSSKSKRQKLETKPLSEDGTGANATVTEEKEESKEPDTCLLQFKWITYLLLFAIINLVILLIIGLGFVVYYITKEKCSKKDKGGGNDCGETDDCSCGESDECGSGGGWD</sequence>
<name>A0AAN9TH82_9HEMI</name>
<feature type="region of interest" description="Disordered" evidence="1">
    <location>
        <begin position="164"/>
        <end position="194"/>
    </location>
</feature>
<keyword evidence="2" id="KW-0812">Transmembrane</keyword>
<protein>
    <submittedName>
        <fullName evidence="4">Uncharacterized protein</fullName>
    </submittedName>
</protein>
<organism evidence="4 5">
    <name type="scientific">Parthenolecanium corni</name>
    <dbReference type="NCBI Taxonomy" id="536013"/>
    <lineage>
        <taxon>Eukaryota</taxon>
        <taxon>Metazoa</taxon>
        <taxon>Ecdysozoa</taxon>
        <taxon>Arthropoda</taxon>
        <taxon>Hexapoda</taxon>
        <taxon>Insecta</taxon>
        <taxon>Pterygota</taxon>
        <taxon>Neoptera</taxon>
        <taxon>Paraneoptera</taxon>
        <taxon>Hemiptera</taxon>
        <taxon>Sternorrhyncha</taxon>
        <taxon>Coccoidea</taxon>
        <taxon>Coccidae</taxon>
        <taxon>Parthenolecanium</taxon>
    </lineage>
</organism>
<accession>A0AAN9TH82</accession>
<dbReference type="Proteomes" id="UP001367676">
    <property type="component" value="Unassembled WGS sequence"/>
</dbReference>
<feature type="region of interest" description="Disordered" evidence="1">
    <location>
        <begin position="73"/>
        <end position="116"/>
    </location>
</feature>
<evidence type="ECO:0000313" key="4">
    <source>
        <dbReference type="EMBL" id="KAK7590184.1"/>
    </source>
</evidence>
<proteinExistence type="predicted"/>
<feature type="transmembrane region" description="Helical" evidence="2">
    <location>
        <begin position="130"/>
        <end position="157"/>
    </location>
</feature>
<feature type="signal peptide" evidence="3">
    <location>
        <begin position="1"/>
        <end position="29"/>
    </location>
</feature>
<comment type="caution">
    <text evidence="4">The sequence shown here is derived from an EMBL/GenBank/DDBJ whole genome shotgun (WGS) entry which is preliminary data.</text>
</comment>
<evidence type="ECO:0000256" key="3">
    <source>
        <dbReference type="SAM" id="SignalP"/>
    </source>
</evidence>
<dbReference type="EMBL" id="JBBCAQ010000022">
    <property type="protein sequence ID" value="KAK7590184.1"/>
    <property type="molecule type" value="Genomic_DNA"/>
</dbReference>
<keyword evidence="5" id="KW-1185">Reference proteome</keyword>
<dbReference type="AlphaFoldDB" id="A0AAN9TH82"/>
<feature type="chain" id="PRO_5042868167" evidence="3">
    <location>
        <begin position="30"/>
        <end position="194"/>
    </location>
</feature>
<keyword evidence="2" id="KW-1133">Transmembrane helix</keyword>
<feature type="compositionally biased region" description="Acidic residues" evidence="1">
    <location>
        <begin position="174"/>
        <end position="186"/>
    </location>
</feature>
<evidence type="ECO:0000256" key="1">
    <source>
        <dbReference type="SAM" id="MobiDB-lite"/>
    </source>
</evidence>
<keyword evidence="2" id="KW-0472">Membrane</keyword>
<evidence type="ECO:0000256" key="2">
    <source>
        <dbReference type="SAM" id="Phobius"/>
    </source>
</evidence>
<gene>
    <name evidence="4" type="ORF">V9T40_001797</name>
</gene>
<keyword evidence="3" id="KW-0732">Signal</keyword>